<dbReference type="SUPFAM" id="SSF51556">
    <property type="entry name" value="Metallo-dependent hydrolases"/>
    <property type="match status" value="1"/>
</dbReference>
<dbReference type="CDD" id="cd00375">
    <property type="entry name" value="Urease_alpha"/>
    <property type="match status" value="1"/>
</dbReference>
<dbReference type="PROSITE" id="PS00145">
    <property type="entry name" value="UREASE_2"/>
    <property type="match status" value="1"/>
</dbReference>
<protein>
    <recommendedName>
        <fullName evidence="5 6">Urease subunit alpha</fullName>
        <ecNumber evidence="5 6">3.5.1.5</ecNumber>
    </recommendedName>
    <alternativeName>
        <fullName evidence="5">Urea amidohydrolase subunit alpha</fullName>
    </alternativeName>
</protein>
<evidence type="ECO:0000256" key="10">
    <source>
        <dbReference type="PROSITE-ProRule" id="PRU00700"/>
    </source>
</evidence>
<dbReference type="GO" id="GO:0005737">
    <property type="term" value="C:cytoplasm"/>
    <property type="evidence" value="ECO:0007669"/>
    <property type="project" value="UniProtKB-SubCell"/>
</dbReference>
<comment type="subcellular location">
    <subcellularLocation>
        <location evidence="5 10">Cytoplasm</location>
    </subcellularLocation>
</comment>
<dbReference type="GO" id="GO:0016151">
    <property type="term" value="F:nickel cation binding"/>
    <property type="evidence" value="ECO:0007669"/>
    <property type="project" value="UniProtKB-UniRule"/>
</dbReference>
<dbReference type="EC" id="3.5.1.5" evidence="5 6"/>
<evidence type="ECO:0000256" key="3">
    <source>
        <dbReference type="ARBA" id="ARBA00022723"/>
    </source>
</evidence>
<dbReference type="PROSITE" id="PS51368">
    <property type="entry name" value="UREASE_3"/>
    <property type="match status" value="1"/>
</dbReference>
<feature type="domain" description="Urease" evidence="13">
    <location>
        <begin position="133"/>
        <end position="572"/>
    </location>
</feature>
<sequence length="572" mass="61363">MTTSNKTLDRQAYAQMFGPTTGDRIRLADTDLWIEVEADHTTYGDEVKFGGGKVIRDGMGQSQSSNATAVDLVITNALILDHWGIVKADVGIRAGRIETIGKAGNPDIMDNIDIVIGPGTEVIAGEGSILTAGGIDAHIHFICPQQIEEALMSGVTTMIGGGTGPATGTNATTCTPGPWYMGKMLQATDSLPMNLGFLGKGNGSQPEALEEQLRAGACGLKLHEDWGTTPAAIDNCLTVAERYDVQVAIHTDTLNESGFVDDTLAAFKDRVIHTYHTEGAGGGHAPDIIKACASPNVLPSSTNPTRPYTRNTIDEHLDMLMVCHHLDSKIPEDVAFADSRIRKETIAAEDIFHDLGAFSMIASDSQAMGRVGEVITRTWQTADKMKKQRGLLAEDLDLGCDNVRARRYIAKYTINPAIAHGISHEVGSIEPGKLADLVLWKPAFFGIKPATIIKGGMIAAAPMGDPNASIPTPQPVHYRPMFGAFGQAPAKTSVTFVSQASLDAGVADELGLQRRLVACKNTRTIGKKDMILNDWQPDVTVDPQTYEVRADGQLLTCEPATELPLAQRYCLF</sequence>
<feature type="modified residue" description="N6-carboxylysine" evidence="5 7">
    <location>
        <position position="221"/>
    </location>
</feature>
<dbReference type="EMBL" id="BMXR01000002">
    <property type="protein sequence ID" value="GGX43654.1"/>
    <property type="molecule type" value="Genomic_DNA"/>
</dbReference>
<dbReference type="InterPro" id="IPR005848">
    <property type="entry name" value="Urease_asu"/>
</dbReference>
<evidence type="ECO:0000256" key="7">
    <source>
        <dbReference type="PIRSR" id="PIRSR611612-50"/>
    </source>
</evidence>
<comment type="catalytic activity">
    <reaction evidence="5 11">
        <text>urea + 2 H2O + H(+) = hydrogencarbonate + 2 NH4(+)</text>
        <dbReference type="Rhea" id="RHEA:20557"/>
        <dbReference type="ChEBI" id="CHEBI:15377"/>
        <dbReference type="ChEBI" id="CHEBI:15378"/>
        <dbReference type="ChEBI" id="CHEBI:16199"/>
        <dbReference type="ChEBI" id="CHEBI:17544"/>
        <dbReference type="ChEBI" id="CHEBI:28938"/>
        <dbReference type="EC" id="3.5.1.5"/>
    </reaction>
</comment>
<comment type="cofactor">
    <cofactor evidence="5 8 11">
        <name>Ni cation</name>
        <dbReference type="ChEBI" id="CHEBI:25516"/>
    </cofactor>
    <text evidence="5 8 11">Binds 2 nickel ions per subunit.</text>
</comment>
<feature type="binding site" evidence="5 8">
    <location>
        <position position="364"/>
    </location>
    <ligand>
        <name>Ni(2+)</name>
        <dbReference type="ChEBI" id="CHEBI:49786"/>
        <label>1</label>
    </ligand>
</feature>
<feature type="binding site" evidence="5 8">
    <location>
        <position position="138"/>
    </location>
    <ligand>
        <name>Ni(2+)</name>
        <dbReference type="ChEBI" id="CHEBI:49786"/>
        <label>1</label>
    </ligand>
</feature>
<dbReference type="Proteomes" id="UP000626148">
    <property type="component" value="Unassembled WGS sequence"/>
</dbReference>
<comment type="similarity">
    <text evidence="5 12">Belongs to the metallo-dependent hydrolases superfamily. Urease alpha subunit family.</text>
</comment>
<reference evidence="14" key="1">
    <citation type="journal article" date="2014" name="Int. J. Syst. Evol. Microbiol.">
        <title>Complete genome sequence of Corynebacterium casei LMG S-19264T (=DSM 44701T), isolated from a smear-ripened cheese.</title>
        <authorList>
            <consortium name="US DOE Joint Genome Institute (JGI-PGF)"/>
            <person name="Walter F."/>
            <person name="Albersmeier A."/>
            <person name="Kalinowski J."/>
            <person name="Ruckert C."/>
        </authorList>
    </citation>
    <scope>NUCLEOTIDE SEQUENCE</scope>
    <source>
        <strain evidence="14">KCTC 22169</strain>
    </source>
</reference>
<gene>
    <name evidence="14" type="primary">ureC2</name>
    <name evidence="5" type="synonym">ureC</name>
    <name evidence="14" type="ORF">GCM10007392_08000</name>
</gene>
<evidence type="ECO:0000313" key="15">
    <source>
        <dbReference type="Proteomes" id="UP000626148"/>
    </source>
</evidence>
<feature type="binding site" evidence="5 10">
    <location>
        <position position="223"/>
    </location>
    <ligand>
        <name>substrate</name>
    </ligand>
</feature>
<keyword evidence="4 5" id="KW-0378">Hydrolase</keyword>
<dbReference type="GO" id="GO:0009039">
    <property type="term" value="F:urease activity"/>
    <property type="evidence" value="ECO:0007669"/>
    <property type="project" value="UniProtKB-UniRule"/>
</dbReference>
<dbReference type="InterPro" id="IPR017951">
    <property type="entry name" value="Urease_asu_c"/>
</dbReference>
<evidence type="ECO:0000256" key="9">
    <source>
        <dbReference type="PIRSR" id="PIRSR611612-52"/>
    </source>
</evidence>
<feature type="binding site" description="via carbamate group" evidence="5 8">
    <location>
        <position position="221"/>
    </location>
    <ligand>
        <name>Ni(2+)</name>
        <dbReference type="ChEBI" id="CHEBI:49786"/>
        <label>1</label>
    </ligand>
</feature>
<proteinExistence type="inferred from homology"/>
<dbReference type="InterPro" id="IPR050112">
    <property type="entry name" value="Urease_alpha_subunit"/>
</dbReference>
<feature type="binding site" evidence="5 8">
    <location>
        <position position="140"/>
    </location>
    <ligand>
        <name>Ni(2+)</name>
        <dbReference type="ChEBI" id="CHEBI:49786"/>
        <label>1</label>
    </ligand>
</feature>
<evidence type="ECO:0000259" key="13">
    <source>
        <dbReference type="PROSITE" id="PS51368"/>
    </source>
</evidence>
<dbReference type="SUPFAM" id="SSF51338">
    <property type="entry name" value="Composite domain of metallo-dependent hydrolases"/>
    <property type="match status" value="2"/>
</dbReference>
<dbReference type="Gene3D" id="2.30.40.10">
    <property type="entry name" value="Urease, subunit C, domain 1"/>
    <property type="match status" value="1"/>
</dbReference>
<dbReference type="RefSeq" id="WP_189607205.1">
    <property type="nucleotide sequence ID" value="NZ_BMXR01000002.1"/>
</dbReference>
<dbReference type="HAMAP" id="MF_01953">
    <property type="entry name" value="Urease_alpha"/>
    <property type="match status" value="1"/>
</dbReference>
<keyword evidence="3 5" id="KW-0479">Metal-binding</keyword>
<organism evidence="14 15">
    <name type="scientific">Saccharospirillum salsuginis</name>
    <dbReference type="NCBI Taxonomy" id="418750"/>
    <lineage>
        <taxon>Bacteria</taxon>
        <taxon>Pseudomonadati</taxon>
        <taxon>Pseudomonadota</taxon>
        <taxon>Gammaproteobacteria</taxon>
        <taxon>Oceanospirillales</taxon>
        <taxon>Saccharospirillaceae</taxon>
        <taxon>Saccharospirillum</taxon>
    </lineage>
</organism>
<keyword evidence="5 10" id="KW-0963">Cytoplasm</keyword>
<evidence type="ECO:0000256" key="4">
    <source>
        <dbReference type="ARBA" id="ARBA00022801"/>
    </source>
</evidence>
<feature type="active site" description="Proton donor" evidence="5 9">
    <location>
        <position position="324"/>
    </location>
</feature>
<dbReference type="GO" id="GO:0043419">
    <property type="term" value="P:urea catabolic process"/>
    <property type="evidence" value="ECO:0007669"/>
    <property type="project" value="UniProtKB-UniRule"/>
</dbReference>
<dbReference type="AlphaFoldDB" id="A0A918K186"/>
<reference evidence="14" key="2">
    <citation type="submission" date="2020-09" db="EMBL/GenBank/DDBJ databases">
        <authorList>
            <person name="Sun Q."/>
            <person name="Kim S."/>
        </authorList>
    </citation>
    <scope>NUCLEOTIDE SEQUENCE</scope>
    <source>
        <strain evidence="14">KCTC 22169</strain>
    </source>
</reference>
<accession>A0A918K186</accession>
<dbReference type="Pfam" id="PF00449">
    <property type="entry name" value="Urease_alpha"/>
    <property type="match status" value="1"/>
</dbReference>
<evidence type="ECO:0000256" key="2">
    <source>
        <dbReference type="ARBA" id="ARBA00022596"/>
    </source>
</evidence>
<evidence type="ECO:0000256" key="8">
    <source>
        <dbReference type="PIRSR" id="PIRSR611612-51"/>
    </source>
</evidence>
<evidence type="ECO:0000256" key="12">
    <source>
        <dbReference type="RuleBase" id="RU004158"/>
    </source>
</evidence>
<evidence type="ECO:0000256" key="11">
    <source>
        <dbReference type="RuleBase" id="RU000510"/>
    </source>
</evidence>
<comment type="PTM">
    <text evidence="7">Carbamylation allows a single lysine to coordinate two nickel ions.</text>
</comment>
<comment type="pathway">
    <text evidence="1 5">Nitrogen metabolism; urea degradation; CO(2) and NH(3) from urea (urease route): step 1/1.</text>
</comment>
<comment type="PTM">
    <text evidence="5">Carboxylation allows a single lysine to coordinate two nickel ions.</text>
</comment>
<dbReference type="PROSITE" id="PS01120">
    <property type="entry name" value="UREASE_1"/>
    <property type="match status" value="1"/>
</dbReference>
<dbReference type="InterPro" id="IPR011612">
    <property type="entry name" value="Urease_alpha_N_dom"/>
</dbReference>
<dbReference type="NCBIfam" id="TIGR01792">
    <property type="entry name" value="urease_alph"/>
    <property type="match status" value="1"/>
</dbReference>
<evidence type="ECO:0000256" key="5">
    <source>
        <dbReference type="HAMAP-Rule" id="MF_01953"/>
    </source>
</evidence>
<feature type="binding site" description="via carbamate group" evidence="5 8">
    <location>
        <position position="221"/>
    </location>
    <ligand>
        <name>Ni(2+)</name>
        <dbReference type="ChEBI" id="CHEBI:49786"/>
        <label>2</label>
    </ligand>
</feature>
<keyword evidence="15" id="KW-1185">Reference proteome</keyword>
<name>A0A918K186_9GAMM</name>
<evidence type="ECO:0000313" key="14">
    <source>
        <dbReference type="EMBL" id="GGX43654.1"/>
    </source>
</evidence>
<dbReference type="InterPro" id="IPR032466">
    <property type="entry name" value="Metal_Hydrolase"/>
</dbReference>
<evidence type="ECO:0000256" key="1">
    <source>
        <dbReference type="ARBA" id="ARBA00004897"/>
    </source>
</evidence>
<dbReference type="NCBIfam" id="NF009685">
    <property type="entry name" value="PRK13206.1"/>
    <property type="match status" value="1"/>
</dbReference>
<dbReference type="NCBIfam" id="NF009686">
    <property type="entry name" value="PRK13207.1"/>
    <property type="match status" value="1"/>
</dbReference>
<dbReference type="InterPro" id="IPR017950">
    <property type="entry name" value="Urease_AS"/>
</dbReference>
<dbReference type="InterPro" id="IPR029754">
    <property type="entry name" value="Urease_Ni-bd"/>
</dbReference>
<dbReference type="Pfam" id="PF01979">
    <property type="entry name" value="Amidohydro_1"/>
    <property type="match status" value="1"/>
</dbReference>
<comment type="subunit">
    <text evidence="5">Heterotrimer of UreA (gamma), UreB (beta) and UreC (alpha) subunits. Three heterotrimers associate to form the active enzyme.</text>
</comment>
<feature type="binding site" evidence="5 8">
    <location>
        <position position="276"/>
    </location>
    <ligand>
        <name>Ni(2+)</name>
        <dbReference type="ChEBI" id="CHEBI:49786"/>
        <label>2</label>
    </ligand>
</feature>
<comment type="caution">
    <text evidence="14">The sequence shown here is derived from an EMBL/GenBank/DDBJ whole genome shotgun (WGS) entry which is preliminary data.</text>
</comment>
<dbReference type="Gene3D" id="3.20.20.140">
    <property type="entry name" value="Metal-dependent hydrolases"/>
    <property type="match status" value="1"/>
</dbReference>
<dbReference type="InterPro" id="IPR011059">
    <property type="entry name" value="Metal-dep_hydrolase_composite"/>
</dbReference>
<dbReference type="PANTHER" id="PTHR43440">
    <property type="entry name" value="UREASE"/>
    <property type="match status" value="1"/>
</dbReference>
<feature type="binding site" evidence="5 8">
    <location>
        <position position="250"/>
    </location>
    <ligand>
        <name>Ni(2+)</name>
        <dbReference type="ChEBI" id="CHEBI:49786"/>
        <label>2</label>
    </ligand>
</feature>
<evidence type="ECO:0000256" key="6">
    <source>
        <dbReference type="NCBIfam" id="TIGR01792"/>
    </source>
</evidence>
<dbReference type="PANTHER" id="PTHR43440:SF1">
    <property type="entry name" value="UREASE"/>
    <property type="match status" value="1"/>
</dbReference>
<dbReference type="PRINTS" id="PR01752">
    <property type="entry name" value="UREASE"/>
</dbReference>
<dbReference type="InterPro" id="IPR006680">
    <property type="entry name" value="Amidohydro-rel"/>
</dbReference>
<keyword evidence="2 5" id="KW-0533">Nickel</keyword>